<dbReference type="AlphaFoldDB" id="A0A1M6DBP5"/>
<gene>
    <name evidence="2" type="ORF">SAMN05444000_102280</name>
</gene>
<sequence length="93" mass="10339">MKYALLSAAFIISATIVEAQSGVLVASPIPDNAEQRFCYYSGLAYSADAYVLLTGNNTVTETVRDVEERLLRCKKDDDGLMRWEPESTMQLGR</sequence>
<keyword evidence="3" id="KW-1185">Reference proteome</keyword>
<protein>
    <submittedName>
        <fullName evidence="2">Uncharacterized protein</fullName>
    </submittedName>
</protein>
<feature type="signal peptide" evidence="1">
    <location>
        <begin position="1"/>
        <end position="19"/>
    </location>
</feature>
<keyword evidence="1" id="KW-0732">Signal</keyword>
<proteinExistence type="predicted"/>
<dbReference type="OrthoDB" id="7875553at2"/>
<feature type="chain" id="PRO_5009916670" evidence="1">
    <location>
        <begin position="20"/>
        <end position="93"/>
    </location>
</feature>
<name>A0A1M6DBP5_9RHOB</name>
<dbReference type="RefSeq" id="WP_073249185.1">
    <property type="nucleotide sequence ID" value="NZ_FQZQ01000002.1"/>
</dbReference>
<evidence type="ECO:0000313" key="2">
    <source>
        <dbReference type="EMBL" id="SHI70656.1"/>
    </source>
</evidence>
<dbReference type="Proteomes" id="UP000183982">
    <property type="component" value="Unassembled WGS sequence"/>
</dbReference>
<reference evidence="3" key="1">
    <citation type="submission" date="2016-11" db="EMBL/GenBank/DDBJ databases">
        <authorList>
            <person name="Varghese N."/>
            <person name="Submissions S."/>
        </authorList>
    </citation>
    <scope>NUCLEOTIDE SEQUENCE [LARGE SCALE GENOMIC DNA]</scope>
    <source>
        <strain evidence="3">DSM 100564</strain>
    </source>
</reference>
<evidence type="ECO:0000313" key="3">
    <source>
        <dbReference type="Proteomes" id="UP000183982"/>
    </source>
</evidence>
<accession>A0A1M6DBP5</accession>
<dbReference type="EMBL" id="FQZQ01000002">
    <property type="protein sequence ID" value="SHI70656.1"/>
    <property type="molecule type" value="Genomic_DNA"/>
</dbReference>
<evidence type="ECO:0000256" key="1">
    <source>
        <dbReference type="SAM" id="SignalP"/>
    </source>
</evidence>
<organism evidence="2 3">
    <name type="scientific">Shimia gijangensis</name>
    <dbReference type="NCBI Taxonomy" id="1470563"/>
    <lineage>
        <taxon>Bacteria</taxon>
        <taxon>Pseudomonadati</taxon>
        <taxon>Pseudomonadota</taxon>
        <taxon>Alphaproteobacteria</taxon>
        <taxon>Rhodobacterales</taxon>
        <taxon>Roseobacteraceae</taxon>
    </lineage>
</organism>